<dbReference type="InterPro" id="IPR002610">
    <property type="entry name" value="Peptidase_S54_rhomboid-like"/>
</dbReference>
<evidence type="ECO:0000313" key="16">
    <source>
        <dbReference type="Proteomes" id="UP001150062"/>
    </source>
</evidence>
<feature type="transmembrane region" description="Helical" evidence="11">
    <location>
        <begin position="249"/>
        <end position="267"/>
    </location>
</feature>
<evidence type="ECO:0000256" key="10">
    <source>
        <dbReference type="ARBA" id="ARBA00023136"/>
    </source>
</evidence>
<reference evidence="14" key="1">
    <citation type="submission" date="2022-08" db="EMBL/GenBank/DDBJ databases">
        <title>Novel sulfate-reducing endosymbionts in the free-living metamonad Anaeramoeba.</title>
        <authorList>
            <person name="Jerlstrom-Hultqvist J."/>
            <person name="Cepicka I."/>
            <person name="Gallot-Lavallee L."/>
            <person name="Salas-Leiva D."/>
            <person name="Curtis B.A."/>
            <person name="Zahonova K."/>
            <person name="Pipaliya S."/>
            <person name="Dacks J."/>
            <person name="Roger A.J."/>
        </authorList>
    </citation>
    <scope>NUCLEOTIDE SEQUENCE</scope>
    <source>
        <strain evidence="14">Schooner1</strain>
    </source>
</reference>
<dbReference type="PANTHER" id="PTHR22936:SF69">
    <property type="entry name" value="RHOMBOID-LIKE PROTEIN"/>
    <property type="match status" value="1"/>
</dbReference>
<evidence type="ECO:0000259" key="12">
    <source>
        <dbReference type="Pfam" id="PF01694"/>
    </source>
</evidence>
<dbReference type="Proteomes" id="UP001150062">
    <property type="component" value="Unassembled WGS sequence"/>
</dbReference>
<evidence type="ECO:0000313" key="13">
    <source>
        <dbReference type="EMBL" id="KAJ3425756.1"/>
    </source>
</evidence>
<dbReference type="EMBL" id="JANTQA010000070">
    <property type="protein sequence ID" value="KAJ3425756.1"/>
    <property type="molecule type" value="Genomic_DNA"/>
</dbReference>
<dbReference type="EC" id="3.4.21.105" evidence="4"/>
<proteinExistence type="inferred from homology"/>
<keyword evidence="7 11" id="KW-0378">Hydrolase</keyword>
<comment type="catalytic activity">
    <reaction evidence="1 11">
        <text>Cleaves type-1 transmembrane domains using a catalytic dyad composed of serine and histidine that are contributed by different transmembrane domains.</text>
        <dbReference type="EC" id="3.4.21.105"/>
    </reaction>
</comment>
<feature type="domain" description="Peptidase S54 rhomboid" evidence="12">
    <location>
        <begin position="125"/>
        <end position="263"/>
    </location>
</feature>
<dbReference type="GO" id="GO:0016020">
    <property type="term" value="C:membrane"/>
    <property type="evidence" value="ECO:0007669"/>
    <property type="project" value="UniProtKB-SubCell"/>
</dbReference>
<feature type="transmembrane region" description="Helical" evidence="11">
    <location>
        <begin position="167"/>
        <end position="186"/>
    </location>
</feature>
<dbReference type="InterPro" id="IPR022764">
    <property type="entry name" value="Peptidase_S54_rhomboid_dom"/>
</dbReference>
<evidence type="ECO:0000256" key="1">
    <source>
        <dbReference type="ARBA" id="ARBA00000156"/>
    </source>
</evidence>
<feature type="transmembrane region" description="Helical" evidence="11">
    <location>
        <begin position="192"/>
        <end position="212"/>
    </location>
</feature>
<feature type="transmembrane region" description="Helical" evidence="11">
    <location>
        <begin position="224"/>
        <end position="243"/>
    </location>
</feature>
<dbReference type="Proteomes" id="UP001146793">
    <property type="component" value="Unassembled WGS sequence"/>
</dbReference>
<keyword evidence="8 11" id="KW-0720">Serine protease</keyword>
<evidence type="ECO:0000256" key="2">
    <source>
        <dbReference type="ARBA" id="ARBA00004141"/>
    </source>
</evidence>
<feature type="transmembrane region" description="Helical" evidence="11">
    <location>
        <begin position="279"/>
        <end position="299"/>
    </location>
</feature>
<dbReference type="PANTHER" id="PTHR22936">
    <property type="entry name" value="RHOMBOID-RELATED"/>
    <property type="match status" value="1"/>
</dbReference>
<dbReference type="Gene3D" id="1.20.1540.10">
    <property type="entry name" value="Rhomboid-like"/>
    <property type="match status" value="1"/>
</dbReference>
<feature type="transmembrane region" description="Helical" evidence="11">
    <location>
        <begin position="130"/>
        <end position="155"/>
    </location>
</feature>
<keyword evidence="10 11" id="KW-0472">Membrane</keyword>
<evidence type="ECO:0000256" key="8">
    <source>
        <dbReference type="ARBA" id="ARBA00022825"/>
    </source>
</evidence>
<dbReference type="Pfam" id="PF01694">
    <property type="entry name" value="Rhomboid"/>
    <property type="match status" value="1"/>
</dbReference>
<protein>
    <recommendedName>
        <fullName evidence="4">rhomboid protease</fullName>
        <ecNumber evidence="4">3.4.21.105</ecNumber>
    </recommendedName>
</protein>
<keyword evidence="16" id="KW-1185">Reference proteome</keyword>
<keyword evidence="5 11" id="KW-0645">Protease</keyword>
<dbReference type="SUPFAM" id="SSF144091">
    <property type="entry name" value="Rhomboid-like"/>
    <property type="match status" value="1"/>
</dbReference>
<evidence type="ECO:0000256" key="3">
    <source>
        <dbReference type="ARBA" id="ARBA00009045"/>
    </source>
</evidence>
<organism evidence="13 15">
    <name type="scientific">Anaeramoeba flamelloides</name>
    <dbReference type="NCBI Taxonomy" id="1746091"/>
    <lineage>
        <taxon>Eukaryota</taxon>
        <taxon>Metamonada</taxon>
        <taxon>Anaeramoebidae</taxon>
        <taxon>Anaeramoeba</taxon>
    </lineage>
</organism>
<reference evidence="13" key="2">
    <citation type="submission" date="2022-08" db="EMBL/GenBank/DDBJ databases">
        <title>Novel sulphate-reducing endosymbionts in the free-living metamonad Anaeramoeba.</title>
        <authorList>
            <person name="Jerlstrom-Hultqvist J."/>
            <person name="Cepicka I."/>
            <person name="Gallot-Lavallee L."/>
            <person name="Salas-Leiva D."/>
            <person name="Curtis B.A."/>
            <person name="Zahonova K."/>
            <person name="Pipaliya S."/>
            <person name="Dacks J."/>
            <person name="Roger A.J."/>
        </authorList>
    </citation>
    <scope>NUCLEOTIDE SEQUENCE</scope>
    <source>
        <strain evidence="13">Busselton2</strain>
    </source>
</reference>
<dbReference type="InterPro" id="IPR035952">
    <property type="entry name" value="Rhomboid-like_sf"/>
</dbReference>
<dbReference type="AlphaFoldDB" id="A0AAV7YB12"/>
<feature type="transmembrane region" description="Helical" evidence="11">
    <location>
        <begin position="73"/>
        <end position="97"/>
    </location>
</feature>
<evidence type="ECO:0000256" key="5">
    <source>
        <dbReference type="ARBA" id="ARBA00022670"/>
    </source>
</evidence>
<dbReference type="GO" id="GO:0006508">
    <property type="term" value="P:proteolysis"/>
    <property type="evidence" value="ECO:0007669"/>
    <property type="project" value="UniProtKB-KW"/>
</dbReference>
<keyword evidence="9 11" id="KW-1133">Transmembrane helix</keyword>
<evidence type="ECO:0000256" key="6">
    <source>
        <dbReference type="ARBA" id="ARBA00022692"/>
    </source>
</evidence>
<comment type="caution">
    <text evidence="13">The sequence shown here is derived from an EMBL/GenBank/DDBJ whole genome shotgun (WGS) entry which is preliminary data.</text>
</comment>
<evidence type="ECO:0000313" key="15">
    <source>
        <dbReference type="Proteomes" id="UP001146793"/>
    </source>
</evidence>
<evidence type="ECO:0000256" key="9">
    <source>
        <dbReference type="ARBA" id="ARBA00022989"/>
    </source>
</evidence>
<comment type="subcellular location">
    <subcellularLocation>
        <location evidence="2 11">Membrane</location>
        <topology evidence="2 11">Multi-pass membrane protein</topology>
    </subcellularLocation>
</comment>
<gene>
    <name evidence="13" type="ORF">M0812_28202</name>
    <name evidence="14" type="ORF">M0813_23276</name>
</gene>
<comment type="function">
    <text evidence="11">Serine protease involved in intramembrane proteolysis.</text>
</comment>
<sequence>MSSQPNNNQNSDSGGEYIVERKMVIKDPFWSRNIGEDVELTNGQKFGLVCCPCCVGPCRSEERKNDFQKMKKLFMFWVTIVDLIYFVIELFACGFASPSKNATLGPPSSCLNDLGARDSEKIVSGHVYRLIVPVIMHSGFIHIFFNLFVQVRVCFAFETVWGTKNTAIIYIVSGVGGNLLSTIMGWEYISVGASGAICGLFGARLIEIIVTWNKTQEQIRKINLIQCVLVLILVTVIGLIGSIDFGAHFGGVLYGIAVSSVLFAENYDQPTKKKKLKIFGYVFLSLLTVLFVILIGTVTRNRFKN</sequence>
<accession>A0AAV7YB12</accession>
<evidence type="ECO:0000256" key="11">
    <source>
        <dbReference type="RuleBase" id="RU362115"/>
    </source>
</evidence>
<evidence type="ECO:0000313" key="14">
    <source>
        <dbReference type="EMBL" id="KAJ6241489.1"/>
    </source>
</evidence>
<evidence type="ECO:0000256" key="7">
    <source>
        <dbReference type="ARBA" id="ARBA00022801"/>
    </source>
</evidence>
<comment type="similarity">
    <text evidence="3 11">Belongs to the peptidase S54 family.</text>
</comment>
<keyword evidence="6 11" id="KW-0812">Transmembrane</keyword>
<name>A0AAV7YB12_9EUKA</name>
<dbReference type="GO" id="GO:0004252">
    <property type="term" value="F:serine-type endopeptidase activity"/>
    <property type="evidence" value="ECO:0007669"/>
    <property type="project" value="InterPro"/>
</dbReference>
<dbReference type="EMBL" id="JAOAOG010000193">
    <property type="protein sequence ID" value="KAJ6241489.1"/>
    <property type="molecule type" value="Genomic_DNA"/>
</dbReference>
<evidence type="ECO:0000256" key="4">
    <source>
        <dbReference type="ARBA" id="ARBA00013039"/>
    </source>
</evidence>